<dbReference type="InterPro" id="IPR051461">
    <property type="entry name" value="UPF0750_membrane"/>
</dbReference>
<keyword evidence="5 7" id="KW-0472">Membrane</keyword>
<dbReference type="Pfam" id="PF10035">
    <property type="entry name" value="DUF2179"/>
    <property type="match status" value="1"/>
</dbReference>
<dbReference type="InterPro" id="IPR019264">
    <property type="entry name" value="DUF2179"/>
</dbReference>
<comment type="subcellular location">
    <subcellularLocation>
        <location evidence="1">Cell membrane</location>
        <topology evidence="1">Multi-pass membrane protein</topology>
    </subcellularLocation>
</comment>
<keyword evidence="4 7" id="KW-1133">Transmembrane helix</keyword>
<protein>
    <submittedName>
        <fullName evidence="9">YitT family protein</fullName>
    </submittedName>
</protein>
<dbReference type="CDD" id="cd16380">
    <property type="entry name" value="YitT_C"/>
    <property type="match status" value="1"/>
</dbReference>
<evidence type="ECO:0000256" key="1">
    <source>
        <dbReference type="ARBA" id="ARBA00004651"/>
    </source>
</evidence>
<dbReference type="AlphaFoldDB" id="A0A6L5X9I6"/>
<accession>A0A6L5X9I6</accession>
<feature type="domain" description="DUF2179" evidence="8">
    <location>
        <begin position="229"/>
        <end position="283"/>
    </location>
</feature>
<evidence type="ECO:0000256" key="3">
    <source>
        <dbReference type="ARBA" id="ARBA00022692"/>
    </source>
</evidence>
<dbReference type="InterPro" id="IPR015867">
    <property type="entry name" value="N-reg_PII/ATP_PRibTrfase_C"/>
</dbReference>
<dbReference type="PIRSF" id="PIRSF006483">
    <property type="entry name" value="Membrane_protein_YitT"/>
    <property type="match status" value="1"/>
</dbReference>
<dbReference type="PANTHER" id="PTHR33545:SF5">
    <property type="entry name" value="UPF0750 MEMBRANE PROTEIN YITT"/>
    <property type="match status" value="1"/>
</dbReference>
<evidence type="ECO:0000313" key="9">
    <source>
        <dbReference type="EMBL" id="MSS16911.1"/>
    </source>
</evidence>
<evidence type="ECO:0000256" key="7">
    <source>
        <dbReference type="SAM" id="Phobius"/>
    </source>
</evidence>
<dbReference type="Proteomes" id="UP000483362">
    <property type="component" value="Unassembled WGS sequence"/>
</dbReference>
<evidence type="ECO:0000256" key="2">
    <source>
        <dbReference type="ARBA" id="ARBA00022475"/>
    </source>
</evidence>
<dbReference type="Pfam" id="PF02588">
    <property type="entry name" value="YitT_membrane"/>
    <property type="match status" value="1"/>
</dbReference>
<feature type="compositionally biased region" description="Polar residues" evidence="6">
    <location>
        <begin position="303"/>
        <end position="318"/>
    </location>
</feature>
<feature type="transmembrane region" description="Helical" evidence="7">
    <location>
        <begin position="49"/>
        <end position="76"/>
    </location>
</feature>
<keyword evidence="10" id="KW-1185">Reference proteome</keyword>
<feature type="transmembrane region" description="Helical" evidence="7">
    <location>
        <begin position="12"/>
        <end position="34"/>
    </location>
</feature>
<feature type="transmembrane region" description="Helical" evidence="7">
    <location>
        <begin position="83"/>
        <end position="102"/>
    </location>
</feature>
<keyword evidence="3 7" id="KW-0812">Transmembrane</keyword>
<evidence type="ECO:0000259" key="8">
    <source>
        <dbReference type="Pfam" id="PF10035"/>
    </source>
</evidence>
<name>A0A6L5X9I6_9BACT</name>
<dbReference type="RefSeq" id="WP_154328371.1">
    <property type="nucleotide sequence ID" value="NZ_CP045696.1"/>
</dbReference>
<organism evidence="9 10">
    <name type="scientific">Sodaliphilus pleomorphus</name>
    <dbReference type="NCBI Taxonomy" id="2606626"/>
    <lineage>
        <taxon>Bacteria</taxon>
        <taxon>Pseudomonadati</taxon>
        <taxon>Bacteroidota</taxon>
        <taxon>Bacteroidia</taxon>
        <taxon>Bacteroidales</taxon>
        <taxon>Muribaculaceae</taxon>
        <taxon>Sodaliphilus</taxon>
    </lineage>
</organism>
<evidence type="ECO:0000313" key="10">
    <source>
        <dbReference type="Proteomes" id="UP000483362"/>
    </source>
</evidence>
<evidence type="ECO:0000256" key="5">
    <source>
        <dbReference type="ARBA" id="ARBA00023136"/>
    </source>
</evidence>
<feature type="transmembrane region" description="Helical" evidence="7">
    <location>
        <begin position="182"/>
        <end position="200"/>
    </location>
</feature>
<gene>
    <name evidence="9" type="ORF">FYJ29_03895</name>
</gene>
<dbReference type="InterPro" id="IPR003740">
    <property type="entry name" value="YitT"/>
</dbReference>
<evidence type="ECO:0000256" key="4">
    <source>
        <dbReference type="ARBA" id="ARBA00022989"/>
    </source>
</evidence>
<sequence>MDIKRKFLIKEAKDYVIMVFALFLCAFGFAAFIIPEGVVTGGVAGISTIIYFASGKAVNIAVPNYAINVLLLVIAYRTVGRQFVLRTIFGATIFSMFLGFLTPMFPHPIVNQQSFMNVIIGAILCGTGLGTTFAHNGSSGGTDVIAAMVNKHSNVSFGRMMLYCDLCIITSSYLLFHQLDKIVFGYVFLVINSFVSDFVINNRFQGRQFLIVSEKWQDIANAINNEANRGCTLLHGTGWYTKQDVKILMVVCRKYESITVQRIIKAIDPNAFISIASTSGVFGKGFDKMKIRLHKYKPKLSDETTTVQKMDNAQQNDNHGVGEEQK</sequence>
<dbReference type="Gene3D" id="3.30.70.120">
    <property type="match status" value="1"/>
</dbReference>
<feature type="transmembrane region" description="Helical" evidence="7">
    <location>
        <begin position="156"/>
        <end position="176"/>
    </location>
</feature>
<comment type="caution">
    <text evidence="9">The sequence shown here is derived from an EMBL/GenBank/DDBJ whole genome shotgun (WGS) entry which is preliminary data.</text>
</comment>
<dbReference type="GO" id="GO:0005886">
    <property type="term" value="C:plasma membrane"/>
    <property type="evidence" value="ECO:0007669"/>
    <property type="project" value="UniProtKB-SubCell"/>
</dbReference>
<keyword evidence="2" id="KW-1003">Cell membrane</keyword>
<reference evidence="9 10" key="1">
    <citation type="submission" date="2019-08" db="EMBL/GenBank/DDBJ databases">
        <title>In-depth cultivation of the pig gut microbiome towards novel bacterial diversity and tailored functional studies.</title>
        <authorList>
            <person name="Wylensek D."/>
            <person name="Hitch T.C.A."/>
            <person name="Clavel T."/>
        </authorList>
    </citation>
    <scope>NUCLEOTIDE SEQUENCE [LARGE SCALE GENOMIC DNA]</scope>
    <source>
        <strain evidence="9 10">Oil-RF-744-WCA-WT-10</strain>
    </source>
</reference>
<evidence type="ECO:0000256" key="6">
    <source>
        <dbReference type="SAM" id="MobiDB-lite"/>
    </source>
</evidence>
<dbReference type="PANTHER" id="PTHR33545">
    <property type="entry name" value="UPF0750 MEMBRANE PROTEIN YITT-RELATED"/>
    <property type="match status" value="1"/>
</dbReference>
<feature type="transmembrane region" description="Helical" evidence="7">
    <location>
        <begin position="114"/>
        <end position="135"/>
    </location>
</feature>
<dbReference type="EMBL" id="VULT01000004">
    <property type="protein sequence ID" value="MSS16911.1"/>
    <property type="molecule type" value="Genomic_DNA"/>
</dbReference>
<feature type="region of interest" description="Disordered" evidence="6">
    <location>
        <begin position="302"/>
        <end position="326"/>
    </location>
</feature>
<proteinExistence type="predicted"/>